<dbReference type="Proteomes" id="UP000234748">
    <property type="component" value="Unassembled WGS sequence"/>
</dbReference>
<dbReference type="AlphaFoldDB" id="A0A2N5M6D4"/>
<evidence type="ECO:0000313" key="1">
    <source>
        <dbReference type="EMBL" id="PLT29853.1"/>
    </source>
</evidence>
<comment type="caution">
    <text evidence="1">The sequence shown here is derived from an EMBL/GenBank/DDBJ whole genome shotgun (WGS) entry which is preliminary data.</text>
</comment>
<accession>A0A2N5M6D4</accession>
<name>A0A2N5M6D4_9BACI</name>
<evidence type="ECO:0000313" key="2">
    <source>
        <dbReference type="Proteomes" id="UP000234748"/>
    </source>
</evidence>
<reference evidence="1 2" key="1">
    <citation type="submission" date="2017-11" db="EMBL/GenBank/DDBJ databases">
        <title>Comparitive Functional Genomics of Dry Heat Resistant strains isolated from the Viking Spacecraft.</title>
        <authorList>
            <person name="Seuylemezian A."/>
            <person name="Cooper K."/>
            <person name="Vaishampayan P."/>
        </authorList>
    </citation>
    <scope>NUCLEOTIDE SEQUENCE [LARGE SCALE GENOMIC DNA]</scope>
    <source>
        <strain evidence="1 2">V1-29</strain>
    </source>
</reference>
<protein>
    <submittedName>
        <fullName evidence="1">Uncharacterized protein</fullName>
    </submittedName>
</protein>
<keyword evidence="2" id="KW-1185">Reference proteome</keyword>
<dbReference type="RefSeq" id="WP_101642119.1">
    <property type="nucleotide sequence ID" value="NZ_PGUY01000033.1"/>
</dbReference>
<organism evidence="1 2">
    <name type="scientific">Peribacillus deserti</name>
    <dbReference type="NCBI Taxonomy" id="673318"/>
    <lineage>
        <taxon>Bacteria</taxon>
        <taxon>Bacillati</taxon>
        <taxon>Bacillota</taxon>
        <taxon>Bacilli</taxon>
        <taxon>Bacillales</taxon>
        <taxon>Bacillaceae</taxon>
        <taxon>Peribacillus</taxon>
    </lineage>
</organism>
<sequence length="104" mass="11873">MLLEEILDIRTGEQPQVYLIESEDGLYVIKGSYFSRANKTIQDIYNTSLNQGEAGVGWDFLAERINLAEENEDWTHVKEFGKVIDLKVTAIYADGDKIYPEKAQ</sequence>
<dbReference type="EMBL" id="PGUY01000033">
    <property type="protein sequence ID" value="PLT29853.1"/>
    <property type="molecule type" value="Genomic_DNA"/>
</dbReference>
<gene>
    <name evidence="1" type="ORF">CUU66_11170</name>
</gene>
<proteinExistence type="predicted"/>